<comment type="catalytic activity">
    <reaction evidence="15 16">
        <text>a ubiquinone + NADH + 5 H(+)(in) = a ubiquinol + NAD(+) + 4 H(+)(out)</text>
        <dbReference type="Rhea" id="RHEA:29091"/>
        <dbReference type="Rhea" id="RHEA-COMP:9565"/>
        <dbReference type="Rhea" id="RHEA-COMP:9566"/>
        <dbReference type="ChEBI" id="CHEBI:15378"/>
        <dbReference type="ChEBI" id="CHEBI:16389"/>
        <dbReference type="ChEBI" id="CHEBI:17976"/>
        <dbReference type="ChEBI" id="CHEBI:57540"/>
        <dbReference type="ChEBI" id="CHEBI:57945"/>
        <dbReference type="EC" id="7.1.1.2"/>
    </reaction>
</comment>
<evidence type="ECO:0000256" key="12">
    <source>
        <dbReference type="ARBA" id="ARBA00023075"/>
    </source>
</evidence>
<dbReference type="InterPro" id="IPR001750">
    <property type="entry name" value="ND/Mrp_TM"/>
</dbReference>
<dbReference type="Pfam" id="PF00361">
    <property type="entry name" value="Proton_antipo_M"/>
    <property type="match status" value="1"/>
</dbReference>
<evidence type="ECO:0000256" key="14">
    <source>
        <dbReference type="ARBA" id="ARBA00023136"/>
    </source>
</evidence>
<comment type="similarity">
    <text evidence="2 16">Belongs to the complex I subunit 4 family.</text>
</comment>
<proteinExistence type="inferred from homology"/>
<dbReference type="EC" id="7.1.1.2" evidence="3 16"/>
<reference evidence="18" key="1">
    <citation type="journal article" date="2011" name="BMC Evol. Biol.">
        <title>Ten new complete mitochondrial genomes of pulmonates (Mollusca: Gastropoda) and their impact on phylogenetic relationships.</title>
        <authorList>
            <person name="White T.R."/>
            <person name="Conrad M.M."/>
            <person name="Tseng R."/>
            <person name="Balayan S."/>
            <person name="Golding R."/>
            <person name="de Frias Martins A.M."/>
            <person name="Dayrat B.A."/>
        </authorList>
    </citation>
    <scope>NUCLEOTIDE SEQUENCE</scope>
</reference>
<evidence type="ECO:0000256" key="2">
    <source>
        <dbReference type="ARBA" id="ARBA00009025"/>
    </source>
</evidence>
<feature type="transmembrane region" description="Helical" evidence="16">
    <location>
        <begin position="52"/>
        <end position="71"/>
    </location>
</feature>
<dbReference type="GO" id="GO:0015990">
    <property type="term" value="P:electron transport coupled proton transport"/>
    <property type="evidence" value="ECO:0007669"/>
    <property type="project" value="TreeGrafter"/>
</dbReference>
<feature type="transmembrane region" description="Helical" evidence="16">
    <location>
        <begin position="320"/>
        <end position="348"/>
    </location>
</feature>
<comment type="function">
    <text evidence="16">Core subunit of the mitochondrial membrane respiratory chain NADH dehydrogenase (Complex I) which catalyzes electron transfer from NADH through the respiratory chain, using ubiquinone as an electron acceptor. Essential for the catalytic activity and assembly of complex I.</text>
</comment>
<dbReference type="GO" id="GO:0031966">
    <property type="term" value="C:mitochondrial membrane"/>
    <property type="evidence" value="ECO:0007669"/>
    <property type="project" value="UniProtKB-SubCell"/>
</dbReference>
<dbReference type="GO" id="GO:0042773">
    <property type="term" value="P:ATP synthesis coupled electron transport"/>
    <property type="evidence" value="ECO:0007669"/>
    <property type="project" value="InterPro"/>
</dbReference>
<feature type="transmembrane region" description="Helical" evidence="16">
    <location>
        <begin position="202"/>
        <end position="222"/>
    </location>
</feature>
<evidence type="ECO:0000256" key="8">
    <source>
        <dbReference type="ARBA" id="ARBA00022967"/>
    </source>
</evidence>
<evidence type="ECO:0000256" key="11">
    <source>
        <dbReference type="ARBA" id="ARBA00023027"/>
    </source>
</evidence>
<keyword evidence="7 16" id="KW-0812">Transmembrane</keyword>
<feature type="transmembrane region" description="Helical" evidence="16">
    <location>
        <begin position="7"/>
        <end position="32"/>
    </location>
</feature>
<keyword evidence="8" id="KW-1278">Translocase</keyword>
<reference evidence="18" key="2">
    <citation type="submission" date="2011-08" db="EMBL/GenBank/DDBJ databases">
        <authorList>
            <person name="Dayrat B."/>
        </authorList>
    </citation>
    <scope>NUCLEOTIDE SEQUENCE</scope>
</reference>
<feature type="domain" description="NADH:quinone oxidoreductase/Mrp antiporter transmembrane" evidence="17">
    <location>
        <begin position="97"/>
        <end position="377"/>
    </location>
</feature>
<evidence type="ECO:0000256" key="9">
    <source>
        <dbReference type="ARBA" id="ARBA00022982"/>
    </source>
</evidence>
<evidence type="ECO:0000256" key="15">
    <source>
        <dbReference type="ARBA" id="ARBA00049551"/>
    </source>
</evidence>
<evidence type="ECO:0000313" key="18">
    <source>
        <dbReference type="EMBL" id="AEQ93861.1"/>
    </source>
</evidence>
<geneLocation type="mitochondrion" evidence="18"/>
<keyword evidence="13 16" id="KW-0496">Mitochondrion</keyword>
<evidence type="ECO:0000256" key="6">
    <source>
        <dbReference type="ARBA" id="ARBA00022660"/>
    </source>
</evidence>
<evidence type="ECO:0000259" key="17">
    <source>
        <dbReference type="Pfam" id="PF00361"/>
    </source>
</evidence>
<feature type="transmembrane region" description="Helical" evidence="16">
    <location>
        <begin position="134"/>
        <end position="153"/>
    </location>
</feature>
<evidence type="ECO:0000256" key="13">
    <source>
        <dbReference type="ARBA" id="ARBA00023128"/>
    </source>
</evidence>
<comment type="subcellular location">
    <subcellularLocation>
        <location evidence="1 16">Mitochondrion membrane</location>
        <topology evidence="1 16">Multi-pass membrane protein</topology>
    </subcellularLocation>
</comment>
<keyword evidence="9 16" id="KW-0249">Electron transport</keyword>
<sequence length="433" mass="48324">MASLVLGMFLCTMIANWGGLVISMVFMLVYVMCSMNVVFSWGTSDFVSYNSTSFLLVFLSVLLCFLSIICTPNNKETKYLYCVSSLSLVLSLFFLCNNILSLYIMFEVSLIPTLLLIIGWGYQPERLQAGTYMVVYTVAASLPFLLILVWRGLQEGTYDMQIMKMLCFTPSELLSFFCLLAFLVKLPMYGFHLWLPKAHVEAPLAGSMILAGVLLKMGGYGLIQVTSCFNIVNNWIVCFLVSLSMWGGLLASFMCLRQVDLKAFVAYSSVSHMGLVIAGVLLDRSFGLGSAMVTMMAHGFCSSALFCLCYFTYSKINSRIIMYLGGMLVLYPSLAFMWFSLCCINMAAPPSMNLVGELMVVPALWSGHLSLVIVMGLLVFFSAAYNMYLYCSVNHGISSTYLCMSHPMSSMELISVMSHVLPYLLLFKLYMFF</sequence>
<dbReference type="AlphaFoldDB" id="G8HPC0"/>
<keyword evidence="14 16" id="KW-0472">Membrane</keyword>
<dbReference type="GO" id="GO:0003954">
    <property type="term" value="F:NADH dehydrogenase activity"/>
    <property type="evidence" value="ECO:0007669"/>
    <property type="project" value="TreeGrafter"/>
</dbReference>
<dbReference type="EMBL" id="JN615140">
    <property type="protein sequence ID" value="AEQ93861.1"/>
    <property type="molecule type" value="Genomic_DNA"/>
</dbReference>
<name>G8HPC0_9EUPU</name>
<evidence type="ECO:0000256" key="3">
    <source>
        <dbReference type="ARBA" id="ARBA00012944"/>
    </source>
</evidence>
<dbReference type="PANTHER" id="PTHR43507">
    <property type="entry name" value="NADH-UBIQUINONE OXIDOREDUCTASE CHAIN 4"/>
    <property type="match status" value="1"/>
</dbReference>
<evidence type="ECO:0000256" key="10">
    <source>
        <dbReference type="ARBA" id="ARBA00022989"/>
    </source>
</evidence>
<evidence type="ECO:0000256" key="7">
    <source>
        <dbReference type="ARBA" id="ARBA00022692"/>
    </source>
</evidence>
<feature type="transmembrane region" description="Helical" evidence="16">
    <location>
        <begin position="78"/>
        <end position="95"/>
    </location>
</feature>
<dbReference type="GO" id="GO:0048039">
    <property type="term" value="F:ubiquinone binding"/>
    <property type="evidence" value="ECO:0007669"/>
    <property type="project" value="TreeGrafter"/>
</dbReference>
<accession>G8HPC0</accession>
<keyword evidence="6 16" id="KW-0679">Respiratory chain</keyword>
<keyword evidence="10 16" id="KW-1133">Transmembrane helix</keyword>
<feature type="transmembrane region" description="Helical" evidence="16">
    <location>
        <begin position="263"/>
        <end position="282"/>
    </location>
</feature>
<dbReference type="PRINTS" id="PR01437">
    <property type="entry name" value="NUOXDRDTASE4"/>
</dbReference>
<gene>
    <name evidence="18" type="primary">nad4</name>
</gene>
<organism evidence="18">
    <name type="scientific">Pedipes pedipes</name>
    <dbReference type="NCBI Taxonomy" id="999235"/>
    <lineage>
        <taxon>Eukaryota</taxon>
        <taxon>Metazoa</taxon>
        <taxon>Spiralia</taxon>
        <taxon>Lophotrochozoa</taxon>
        <taxon>Mollusca</taxon>
        <taxon>Gastropoda</taxon>
        <taxon>Heterobranchia</taxon>
        <taxon>Euthyneura</taxon>
        <taxon>Panpulmonata</taxon>
        <taxon>Eupulmonata</taxon>
        <taxon>Ellobiida</taxon>
        <taxon>Ellobioidea</taxon>
        <taxon>Ellobiidae</taxon>
        <taxon>Pedipes</taxon>
    </lineage>
</organism>
<protein>
    <recommendedName>
        <fullName evidence="4 16">NADH-ubiquinone oxidoreductase chain 4</fullName>
        <ecNumber evidence="3 16">7.1.1.2</ecNumber>
    </recommendedName>
</protein>
<keyword evidence="12 16" id="KW-0830">Ubiquinone</keyword>
<dbReference type="GO" id="GO:0008137">
    <property type="term" value="F:NADH dehydrogenase (ubiquinone) activity"/>
    <property type="evidence" value="ECO:0007669"/>
    <property type="project" value="UniProtKB-UniRule"/>
</dbReference>
<keyword evidence="5 16" id="KW-0813">Transport</keyword>
<feature type="transmembrane region" description="Helical" evidence="16">
    <location>
        <begin position="101"/>
        <end position="122"/>
    </location>
</feature>
<evidence type="ECO:0000256" key="16">
    <source>
        <dbReference type="RuleBase" id="RU003297"/>
    </source>
</evidence>
<evidence type="ECO:0000256" key="1">
    <source>
        <dbReference type="ARBA" id="ARBA00004225"/>
    </source>
</evidence>
<feature type="transmembrane region" description="Helical" evidence="16">
    <location>
        <begin position="234"/>
        <end position="256"/>
    </location>
</feature>
<feature type="transmembrane region" description="Helical" evidence="16">
    <location>
        <begin position="288"/>
        <end position="313"/>
    </location>
</feature>
<evidence type="ECO:0000256" key="5">
    <source>
        <dbReference type="ARBA" id="ARBA00022448"/>
    </source>
</evidence>
<evidence type="ECO:0000256" key="4">
    <source>
        <dbReference type="ARBA" id="ARBA00021006"/>
    </source>
</evidence>
<dbReference type="PANTHER" id="PTHR43507:SF20">
    <property type="entry name" value="NADH-UBIQUINONE OXIDOREDUCTASE CHAIN 4"/>
    <property type="match status" value="1"/>
</dbReference>
<feature type="transmembrane region" description="Helical" evidence="16">
    <location>
        <begin position="368"/>
        <end position="390"/>
    </location>
</feature>
<keyword evidence="11 16" id="KW-0520">NAD</keyword>
<dbReference type="InterPro" id="IPR003918">
    <property type="entry name" value="NADH_UbQ_OxRdtase"/>
</dbReference>
<feature type="transmembrane region" description="Helical" evidence="16">
    <location>
        <begin position="173"/>
        <end position="195"/>
    </location>
</feature>